<dbReference type="PROSITE" id="PS00061">
    <property type="entry name" value="ADH_SHORT"/>
    <property type="match status" value="1"/>
</dbReference>
<dbReference type="Proteomes" id="UP000035722">
    <property type="component" value="Unassembled WGS sequence"/>
</dbReference>
<dbReference type="InterPro" id="IPR020904">
    <property type="entry name" value="Sc_DH/Rdtase_CS"/>
</dbReference>
<dbReference type="GO" id="GO:0016491">
    <property type="term" value="F:oxidoreductase activity"/>
    <property type="evidence" value="ECO:0007669"/>
    <property type="project" value="UniProtKB-KW"/>
</dbReference>
<dbReference type="EMBL" id="CAQI01000044">
    <property type="protein sequence ID" value="CCQ46571.1"/>
    <property type="molecule type" value="Genomic_DNA"/>
</dbReference>
<dbReference type="STRING" id="861266.ARTSIC4J27_2541"/>
<evidence type="ECO:0000313" key="4">
    <source>
        <dbReference type="EMBL" id="CCQ46571.1"/>
    </source>
</evidence>
<name>A0A024H4B2_9MICC</name>
<dbReference type="PANTHER" id="PTHR43477">
    <property type="entry name" value="DIHYDROANTICAPSIN 7-DEHYDROGENASE"/>
    <property type="match status" value="1"/>
</dbReference>
<dbReference type="InterPro" id="IPR051122">
    <property type="entry name" value="SDR_DHRS6-like"/>
</dbReference>
<dbReference type="AlphaFoldDB" id="A0A024H4B2"/>
<keyword evidence="2" id="KW-0560">Oxidoreductase</keyword>
<dbReference type="Pfam" id="PF00106">
    <property type="entry name" value="adh_short"/>
    <property type="match status" value="1"/>
</dbReference>
<sequence>MTEEPATAESEPETPSTEAAQLNILVTGGSGTSGVAVARALHQAGHRVFTVGSDQARIEAAAQEAGDGVTGLVCDLAALAEVRQLRTDVGATGGDGKTTTINGVIHLVGGWRGAKGIADQTDEDWDFLERGAITTLRNVSRVFYDDVAASRRGRFAMVSSTAVDKPAAATANYVAAKAAAEAWTMAMADGFRRAADNNPGADAGTGPAAVVLVVKALVDDAMRRSHPERSFPGATDVEDLARAVVGLFEAPADQLNGTRLRLADQRARD</sequence>
<evidence type="ECO:0000313" key="5">
    <source>
        <dbReference type="Proteomes" id="UP000035722"/>
    </source>
</evidence>
<evidence type="ECO:0000256" key="2">
    <source>
        <dbReference type="ARBA" id="ARBA00023002"/>
    </source>
</evidence>
<organism evidence="4 5">
    <name type="scientific">Pseudarthrobacter siccitolerans</name>
    <dbReference type="NCBI Taxonomy" id="861266"/>
    <lineage>
        <taxon>Bacteria</taxon>
        <taxon>Bacillati</taxon>
        <taxon>Actinomycetota</taxon>
        <taxon>Actinomycetes</taxon>
        <taxon>Micrococcales</taxon>
        <taxon>Micrococcaceae</taxon>
        <taxon>Pseudarthrobacter</taxon>
    </lineage>
</organism>
<dbReference type="InterPro" id="IPR002347">
    <property type="entry name" value="SDR_fam"/>
</dbReference>
<dbReference type="PANTHER" id="PTHR43477:SF1">
    <property type="entry name" value="DIHYDROANTICAPSIN 7-DEHYDROGENASE"/>
    <property type="match status" value="1"/>
</dbReference>
<gene>
    <name evidence="4" type="ORF">ARTSIC4J27_2541</name>
</gene>
<reference evidence="5" key="1">
    <citation type="journal article" date="2014" name="Genome Announc.">
        <title>Genome Sequence of Arthrobacter siccitolerans 4J27, a Xeroprotectant-Producing Desiccation-Tolerant Microorganism.</title>
        <authorList>
            <person name="Manzanera M."/>
            <person name="Santa-Cruz-Calvo L."/>
            <person name="Vilchez J.I."/>
            <person name="Garcia-Fontana C."/>
            <person name="Silva-Castro G.A."/>
            <person name="Calvo C."/>
            <person name="Gonzalez-Lopez J."/>
        </authorList>
    </citation>
    <scope>NUCLEOTIDE SEQUENCE [LARGE SCALE GENOMIC DNA]</scope>
    <source>
        <strain evidence="5">4J27</strain>
    </source>
</reference>
<evidence type="ECO:0000256" key="1">
    <source>
        <dbReference type="ARBA" id="ARBA00006484"/>
    </source>
</evidence>
<comment type="similarity">
    <text evidence="1">Belongs to the short-chain dehydrogenases/reductases (SDR) family.</text>
</comment>
<dbReference type="InterPro" id="IPR057326">
    <property type="entry name" value="KR_dom"/>
</dbReference>
<dbReference type="CDD" id="cd05233">
    <property type="entry name" value="SDR_c"/>
    <property type="match status" value="1"/>
</dbReference>
<accession>A0A024H4B2</accession>
<dbReference type="Gene3D" id="3.40.50.720">
    <property type="entry name" value="NAD(P)-binding Rossmann-like Domain"/>
    <property type="match status" value="1"/>
</dbReference>
<dbReference type="PRINTS" id="PR00081">
    <property type="entry name" value="GDHRDH"/>
</dbReference>
<feature type="domain" description="Ketoreductase" evidence="3">
    <location>
        <begin position="22"/>
        <end position="210"/>
    </location>
</feature>
<comment type="caution">
    <text evidence="4">The sequence shown here is derived from an EMBL/GenBank/DDBJ whole genome shotgun (WGS) entry which is preliminary data.</text>
</comment>
<dbReference type="SMART" id="SM00822">
    <property type="entry name" value="PKS_KR"/>
    <property type="match status" value="1"/>
</dbReference>
<proteinExistence type="inferred from homology"/>
<evidence type="ECO:0000259" key="3">
    <source>
        <dbReference type="SMART" id="SM00822"/>
    </source>
</evidence>
<protein>
    <submittedName>
        <fullName evidence="4">Short chain dehydrogenase family protein</fullName>
    </submittedName>
</protein>
<dbReference type="SUPFAM" id="SSF51735">
    <property type="entry name" value="NAD(P)-binding Rossmann-fold domains"/>
    <property type="match status" value="1"/>
</dbReference>
<keyword evidence="5" id="KW-1185">Reference proteome</keyword>
<dbReference type="InterPro" id="IPR036291">
    <property type="entry name" value="NAD(P)-bd_dom_sf"/>
</dbReference>